<sequence>MVLCFRTDTLPFHQREFMIILHVDQNCYTRQFMTDILYLVLLSPTCLLDFIHDGF</sequence>
<organism evidence="1">
    <name type="scientific">Arundo donax</name>
    <name type="common">Giant reed</name>
    <name type="synonym">Donax arundinaceus</name>
    <dbReference type="NCBI Taxonomy" id="35708"/>
    <lineage>
        <taxon>Eukaryota</taxon>
        <taxon>Viridiplantae</taxon>
        <taxon>Streptophyta</taxon>
        <taxon>Embryophyta</taxon>
        <taxon>Tracheophyta</taxon>
        <taxon>Spermatophyta</taxon>
        <taxon>Magnoliopsida</taxon>
        <taxon>Liliopsida</taxon>
        <taxon>Poales</taxon>
        <taxon>Poaceae</taxon>
        <taxon>PACMAD clade</taxon>
        <taxon>Arundinoideae</taxon>
        <taxon>Arundineae</taxon>
        <taxon>Arundo</taxon>
    </lineage>
</organism>
<reference evidence="1" key="1">
    <citation type="submission" date="2014-09" db="EMBL/GenBank/DDBJ databases">
        <authorList>
            <person name="Magalhaes I.L.F."/>
            <person name="Oliveira U."/>
            <person name="Santos F.R."/>
            <person name="Vidigal T.H.D.A."/>
            <person name="Brescovit A.D."/>
            <person name="Santos A.J."/>
        </authorList>
    </citation>
    <scope>NUCLEOTIDE SEQUENCE</scope>
    <source>
        <tissue evidence="1">Shoot tissue taken approximately 20 cm above the soil surface</tissue>
    </source>
</reference>
<evidence type="ECO:0000313" key="1">
    <source>
        <dbReference type="EMBL" id="JAD89078.1"/>
    </source>
</evidence>
<dbReference type="AlphaFoldDB" id="A0A0A9DQW5"/>
<proteinExistence type="predicted"/>
<protein>
    <submittedName>
        <fullName evidence="1">Uncharacterized protein</fullName>
    </submittedName>
</protein>
<dbReference type="EMBL" id="GBRH01208817">
    <property type="protein sequence ID" value="JAD89078.1"/>
    <property type="molecule type" value="Transcribed_RNA"/>
</dbReference>
<name>A0A0A9DQW5_ARUDO</name>
<reference evidence="1" key="2">
    <citation type="journal article" date="2015" name="Data Brief">
        <title>Shoot transcriptome of the giant reed, Arundo donax.</title>
        <authorList>
            <person name="Barrero R.A."/>
            <person name="Guerrero F.D."/>
            <person name="Moolhuijzen P."/>
            <person name="Goolsby J.A."/>
            <person name="Tidwell J."/>
            <person name="Bellgard S.E."/>
            <person name="Bellgard M.I."/>
        </authorList>
    </citation>
    <scope>NUCLEOTIDE SEQUENCE</scope>
    <source>
        <tissue evidence="1">Shoot tissue taken approximately 20 cm above the soil surface</tissue>
    </source>
</reference>
<accession>A0A0A9DQW5</accession>